<dbReference type="InParanoid" id="A0A1I2DVW3"/>
<feature type="region of interest" description="Disordered" evidence="2">
    <location>
        <begin position="564"/>
        <end position="591"/>
    </location>
</feature>
<dbReference type="STRING" id="385682.SAMN05444380_12042"/>
<dbReference type="SUPFAM" id="SSF82171">
    <property type="entry name" value="DPP6 N-terminal domain-like"/>
    <property type="match status" value="1"/>
</dbReference>
<dbReference type="InterPro" id="IPR011659">
    <property type="entry name" value="WD40"/>
</dbReference>
<evidence type="ECO:0000256" key="1">
    <source>
        <dbReference type="PROSITE-ProRule" id="PRU00339"/>
    </source>
</evidence>
<accession>A0A1I2DVW3</accession>
<evidence type="ECO:0000313" key="3">
    <source>
        <dbReference type="EMBL" id="SFE84479.1"/>
    </source>
</evidence>
<reference evidence="3 4" key="1">
    <citation type="submission" date="2016-10" db="EMBL/GenBank/DDBJ databases">
        <authorList>
            <person name="de Groot N.N."/>
        </authorList>
    </citation>
    <scope>NUCLEOTIDE SEQUENCE [LARGE SCALE GENOMIC DNA]</scope>
    <source>
        <strain evidence="3 4">DSM 19012</strain>
    </source>
</reference>
<name>A0A1I2DVW3_9BACT</name>
<gene>
    <name evidence="3" type="ORF">SAMN05444380_12042</name>
</gene>
<dbReference type="PROSITE" id="PS50005">
    <property type="entry name" value="TPR"/>
    <property type="match status" value="1"/>
</dbReference>
<evidence type="ECO:0000313" key="4">
    <source>
        <dbReference type="Proteomes" id="UP000181976"/>
    </source>
</evidence>
<dbReference type="RefSeq" id="WP_010526574.1">
    <property type="nucleotide sequence ID" value="NZ_AFSL01000012.1"/>
</dbReference>
<protein>
    <submittedName>
        <fullName evidence="3">WD40-like Beta Propeller Repeat</fullName>
    </submittedName>
</protein>
<dbReference type="EMBL" id="FONA01000020">
    <property type="protein sequence ID" value="SFE84479.1"/>
    <property type="molecule type" value="Genomic_DNA"/>
</dbReference>
<dbReference type="Pfam" id="PF07676">
    <property type="entry name" value="PD40"/>
    <property type="match status" value="1"/>
</dbReference>
<feature type="repeat" description="TPR" evidence="1">
    <location>
        <begin position="93"/>
        <end position="126"/>
    </location>
</feature>
<dbReference type="AlphaFoldDB" id="A0A1I2DVW3"/>
<dbReference type="Gene3D" id="1.25.40.10">
    <property type="entry name" value="Tetratricopeptide repeat domain"/>
    <property type="match status" value="1"/>
</dbReference>
<dbReference type="eggNOG" id="COG0457">
    <property type="taxonomic scope" value="Bacteria"/>
</dbReference>
<dbReference type="Proteomes" id="UP000181976">
    <property type="component" value="Unassembled WGS sequence"/>
</dbReference>
<dbReference type="InterPro" id="IPR019734">
    <property type="entry name" value="TPR_rpt"/>
</dbReference>
<keyword evidence="4" id="KW-1185">Reference proteome</keyword>
<dbReference type="Pfam" id="PF13432">
    <property type="entry name" value="TPR_16"/>
    <property type="match status" value="1"/>
</dbReference>
<feature type="compositionally biased region" description="Basic and acidic residues" evidence="2">
    <location>
        <begin position="754"/>
        <end position="770"/>
    </location>
</feature>
<proteinExistence type="predicted"/>
<organism evidence="3 4">
    <name type="scientific">Thermophagus xiamenensis</name>
    <dbReference type="NCBI Taxonomy" id="385682"/>
    <lineage>
        <taxon>Bacteria</taxon>
        <taxon>Pseudomonadati</taxon>
        <taxon>Bacteroidota</taxon>
        <taxon>Bacteroidia</taxon>
        <taxon>Marinilabiliales</taxon>
        <taxon>Marinilabiliaceae</taxon>
        <taxon>Thermophagus</taxon>
    </lineage>
</organism>
<sequence length="858" mass="99322">MKSIVVTLFIIFLINFPIIGQEKPISPDPDLALALFEQGNYREALPLYQILFERYERDAKINYYLGVCLVEQQQNFDEAINHLKYALTKRVNKDANYYLGRAYQHTYQYDMAIKSYENFLRYAANNDPRRELTKRAIQDCESGKQLINKYFTIKVLRKDTVDEAQFIEAYQFPQECGTLARNESFFKTGVPPKEILYRTEKGNEVYFVLEESGDSIHDIYKMEKLLDQWSSSKNLGIPVNSDFDDKYPFLMVDGTTFFFSSDRPGGMGGLDIYRSIYDPESNTFSEPENVGPPFNSPADDYLFAADPFGKQAWFTTNRGVEPGKAVVVKIVWDHQVIKNLAESAGQIRELASLPLASGNLWTKKQTQQPIRLDEKVSSVKEFVFHINDTIVYTNYQQFRSDVARAEFKRGQQAELEKDSLTQLLRIKRKQYAESYNQEELTRLMDEILNLEQKVYGQDDRAKRHLIRARQLEIEKISQLIKDGKYIPPIKKDNDHSTSSRIKFQPKEMTFYSDEEFIQRKKKMTPVYNKLFSPAQIKILQNTDSIYTWANILKLEAAKLMEKSVNNQEDEPKSNSFFEKIKKTDTQDNDQSSIDTEQLIKKAKELQKTSLDLYHEALDKKYSIYRPKLELLSQNPDYPQFQTTFRKAHSYFEDANNQLTQMAIWNPEKYEYLAAMKREAVEMIEDEFLDYTSKHGFHLPDKTNTAVNNGPKSTHIQPNYQTIQNSRSVVTDNSKDIKTNNAEEIIKSAFSKASTTDEKNNPATENSEKNERPIFKIQIGVFRNNPDPNLLAELPDVSSEPIAGKNLTKYFAGNYSTYEEAFKQINTIQQKGFTGAFIVAFFNGKQIPVSEAQQKIKSN</sequence>
<dbReference type="OrthoDB" id="1110381at2"/>
<feature type="region of interest" description="Disordered" evidence="2">
    <location>
        <begin position="750"/>
        <end position="770"/>
    </location>
</feature>
<dbReference type="SUPFAM" id="SSF48452">
    <property type="entry name" value="TPR-like"/>
    <property type="match status" value="1"/>
</dbReference>
<keyword evidence="1" id="KW-0802">TPR repeat</keyword>
<dbReference type="InterPro" id="IPR011990">
    <property type="entry name" value="TPR-like_helical_dom_sf"/>
</dbReference>
<evidence type="ECO:0000256" key="2">
    <source>
        <dbReference type="SAM" id="MobiDB-lite"/>
    </source>
</evidence>